<dbReference type="GO" id="GO:0000776">
    <property type="term" value="C:kinetochore"/>
    <property type="evidence" value="ECO:0007669"/>
    <property type="project" value="TreeGrafter"/>
</dbReference>
<gene>
    <name evidence="3" type="ORF">LTR77_003384</name>
</gene>
<evidence type="ECO:0000313" key="4">
    <source>
        <dbReference type="Proteomes" id="UP001337655"/>
    </source>
</evidence>
<sequence>MAAAEDKENVAPFTSSDPLQKRSGSSSPKKAARKGRSKSIGPGGLDEPEAPKQDRQDAKTRRKSTYVPATKSILSTEQEKAERQAARRKTLANRRVSFAPEATLHTWDVIEFMRDQTTSTESSEGTRRASNFTRSSNGGSPSKRTTNVGSDPPSTPPEQEDEPDIIPASPAHQRDLHQKKIRRSSGASSQVDSSPSEGSSPSGVIVSSDASESEDEDDALGSDDDTGTAMSLDMVDENTTQSNLGSEFSTGSVASLDARLRLAAEQAGTRGIEYDEYGDASMELAGEEVTNAFKPWMNQHQEPIGSASLDQENVNPFSPAFKAQLVSGRVSRPSTVHEEDTGDLSMDVTRAVGGIRGAEQEQDSPSSQFGDGTMDLTQAVGKIQGPQAGQKRRRSTAETGSPLVTGPASQAKRRRSSVARSSMGDDTMDLTMAVGGIQNGGSPAKVERRKSVVRRRSSGIASEADDGTMDLTQAVGSIKPASKAEHTASSFDENEELTMELTTVLGGIKAGEKVAAGERPATPQESQSPIRNAANTTPKDQERFRDASDSGAKKHLTPLFQKQVIHSVAKHSPGSKTVSSASPNVRTRASVAFAESPAPFGAADAPSAPISKTTTPKSSPPKAATPSLSASKSPVRATANKSPVRERPRTTPDSALRQQLDEQLQDPGASPSALKVQRSSPIKAVSTPDKAQESSQDGRRLADSIKLLSTPRKEVLKSLTPRKQAQSPPKAATPRPRPTPKSSNASQKSPAKQLNEDMKRLQDNRAQVEKVQLQKFLDLASIRFMDLTTTKRRMTTAPTPSKARKADEVEDQREVSLESAVVAGSCTVPELEMYEHACHELKRYISDGKRVIKELDVETAKSTPPLLQAYLAASPGRKGALDSQMREIKTQARLRSKELWYAWRSQLLEDLMRGLQGIGEGLIRDDEGLSHAEEILEKIVPGLAQQYVALKDEAARLEEESAATNEEEREELEHARERLGNVSEEADEKRKMLADLQKEMQEQETTANDLEENRAEFAAAIQEAERVKESCRSVSTAEITALKGKSSVSFLLLRLKLFLHPLAFRLPDKTSRARPNAPISLHYTGAAPLTTTLRFFLQLLQASLQALPQCETRVPDLLKLVSNGWDAACEVAEAERRVGLGALTEAKILSDERMCVVSTILLPKVRSKVRITFEVSAAVGGDQDGLALSTTVEPHVEVVYGEKYNEKKMTEFVAKAIESRLEGWDGVVRSLRERLIARGAKGGKK</sequence>
<feature type="compositionally biased region" description="Polar residues" evidence="1">
    <location>
        <begin position="237"/>
        <end position="251"/>
    </location>
</feature>
<dbReference type="InterPro" id="IPR033338">
    <property type="entry name" value="Spc105/Spc7"/>
</dbReference>
<organism evidence="3 4">
    <name type="scientific">Saxophila tyrrhenica</name>
    <dbReference type="NCBI Taxonomy" id="1690608"/>
    <lineage>
        <taxon>Eukaryota</taxon>
        <taxon>Fungi</taxon>
        <taxon>Dikarya</taxon>
        <taxon>Ascomycota</taxon>
        <taxon>Pezizomycotina</taxon>
        <taxon>Dothideomycetes</taxon>
        <taxon>Dothideomycetidae</taxon>
        <taxon>Mycosphaerellales</taxon>
        <taxon>Extremaceae</taxon>
        <taxon>Saxophila</taxon>
    </lineage>
</organism>
<feature type="compositionally biased region" description="Acidic residues" evidence="1">
    <location>
        <begin position="211"/>
        <end position="226"/>
    </location>
</feature>
<dbReference type="Pfam" id="PF08317">
    <property type="entry name" value="Spc7"/>
    <property type="match status" value="1"/>
</dbReference>
<feature type="compositionally biased region" description="Basic and acidic residues" evidence="1">
    <location>
        <begin position="539"/>
        <end position="552"/>
    </location>
</feature>
<dbReference type="GO" id="GO:1990758">
    <property type="term" value="P:mitotic sister chromatid biorientation"/>
    <property type="evidence" value="ECO:0007669"/>
    <property type="project" value="TreeGrafter"/>
</dbReference>
<dbReference type="PANTHER" id="PTHR28260:SF1">
    <property type="entry name" value="SPINDLE POLE BODY COMPONENT SPC105"/>
    <property type="match status" value="1"/>
</dbReference>
<dbReference type="EMBL" id="JAVRRT010000005">
    <property type="protein sequence ID" value="KAK5171748.1"/>
    <property type="molecule type" value="Genomic_DNA"/>
</dbReference>
<feature type="region of interest" description="Disordered" evidence="1">
    <location>
        <begin position="958"/>
        <end position="988"/>
    </location>
</feature>
<dbReference type="SMART" id="SM00787">
    <property type="entry name" value="Spc7"/>
    <property type="match status" value="1"/>
</dbReference>
<dbReference type="GO" id="GO:0007094">
    <property type="term" value="P:mitotic spindle assembly checkpoint signaling"/>
    <property type="evidence" value="ECO:0007669"/>
    <property type="project" value="TreeGrafter"/>
</dbReference>
<feature type="compositionally biased region" description="Polar residues" evidence="1">
    <location>
        <begin position="523"/>
        <end position="538"/>
    </location>
</feature>
<feature type="region of interest" description="Disordered" evidence="1">
    <location>
        <begin position="598"/>
        <end position="753"/>
    </location>
</feature>
<dbReference type="GeneID" id="89924731"/>
<feature type="compositionally biased region" description="Polar residues" evidence="1">
    <location>
        <begin position="574"/>
        <end position="586"/>
    </location>
</feature>
<feature type="region of interest" description="Disordered" evidence="1">
    <location>
        <begin position="511"/>
        <end position="586"/>
    </location>
</feature>
<evidence type="ECO:0000259" key="2">
    <source>
        <dbReference type="SMART" id="SM00787"/>
    </source>
</evidence>
<comment type="caution">
    <text evidence="3">The sequence shown here is derived from an EMBL/GenBank/DDBJ whole genome shotgun (WGS) entry which is preliminary data.</text>
</comment>
<protein>
    <recommendedName>
        <fullName evidence="2">Spc7 kinetochore protein domain-containing protein</fullName>
    </recommendedName>
</protein>
<dbReference type="AlphaFoldDB" id="A0AAV9PG25"/>
<evidence type="ECO:0000256" key="1">
    <source>
        <dbReference type="SAM" id="MobiDB-lite"/>
    </source>
</evidence>
<feature type="region of interest" description="Disordered" evidence="1">
    <location>
        <begin position="1"/>
        <end position="251"/>
    </location>
</feature>
<accession>A0AAV9PG25</accession>
<dbReference type="Proteomes" id="UP001337655">
    <property type="component" value="Unassembled WGS sequence"/>
</dbReference>
<dbReference type="GO" id="GO:0034501">
    <property type="term" value="P:protein localization to kinetochore"/>
    <property type="evidence" value="ECO:0007669"/>
    <property type="project" value="TreeGrafter"/>
</dbReference>
<dbReference type="Pfam" id="PF15402">
    <property type="entry name" value="MELT_2"/>
    <property type="match status" value="6"/>
</dbReference>
<dbReference type="RefSeq" id="XP_064660592.1">
    <property type="nucleotide sequence ID" value="XM_064800641.1"/>
</dbReference>
<feature type="region of interest" description="Disordered" evidence="1">
    <location>
        <begin position="326"/>
        <end position="468"/>
    </location>
</feature>
<feature type="compositionally biased region" description="Polar residues" evidence="1">
    <location>
        <begin position="128"/>
        <end position="149"/>
    </location>
</feature>
<dbReference type="PANTHER" id="PTHR28260">
    <property type="entry name" value="SPINDLE POLE BODY COMPONENT SPC105"/>
    <property type="match status" value="1"/>
</dbReference>
<name>A0AAV9PG25_9PEZI</name>
<feature type="domain" description="Spc7 kinetochore protein" evidence="2">
    <location>
        <begin position="756"/>
        <end position="1082"/>
    </location>
</feature>
<dbReference type="SMART" id="SM01315">
    <property type="entry name" value="Spc7_N"/>
    <property type="match status" value="1"/>
</dbReference>
<feature type="compositionally biased region" description="Basic and acidic residues" evidence="1">
    <location>
        <begin position="49"/>
        <end position="59"/>
    </location>
</feature>
<feature type="compositionally biased region" description="Polar residues" evidence="1">
    <location>
        <begin position="12"/>
        <end position="28"/>
    </location>
</feature>
<evidence type="ECO:0000313" key="3">
    <source>
        <dbReference type="EMBL" id="KAK5171748.1"/>
    </source>
</evidence>
<feature type="compositionally biased region" description="Polar residues" evidence="1">
    <location>
        <begin position="743"/>
        <end position="752"/>
    </location>
</feature>
<feature type="compositionally biased region" description="Low complexity" evidence="1">
    <location>
        <begin position="605"/>
        <end position="634"/>
    </location>
</feature>
<keyword evidence="4" id="KW-1185">Reference proteome</keyword>
<feature type="compositionally biased region" description="Low complexity" evidence="1">
    <location>
        <begin position="188"/>
        <end position="210"/>
    </location>
</feature>
<proteinExistence type="predicted"/>
<reference evidence="3 4" key="1">
    <citation type="submission" date="2023-08" db="EMBL/GenBank/DDBJ databases">
        <title>Black Yeasts Isolated from many extreme environments.</title>
        <authorList>
            <person name="Coleine C."/>
            <person name="Stajich J.E."/>
            <person name="Selbmann L."/>
        </authorList>
    </citation>
    <scope>NUCLEOTIDE SEQUENCE [LARGE SCALE GENOMIC DNA]</scope>
    <source>
        <strain evidence="3 4">CCFEE 5935</strain>
    </source>
</reference>
<feature type="compositionally biased region" description="Basic and acidic residues" evidence="1">
    <location>
        <begin position="690"/>
        <end position="703"/>
    </location>
</feature>
<dbReference type="InterPro" id="IPR013253">
    <property type="entry name" value="Spc7_domain"/>
</dbReference>